<keyword evidence="3 4" id="KW-0414">Isoprene biosynthesis</keyword>
<feature type="site" description="Positions MEP for the nucleophilic attack" evidence="4">
    <location>
        <position position="157"/>
    </location>
</feature>
<comment type="catalytic activity">
    <reaction evidence="4">
        <text>2-C-methyl-D-erythritol 4-phosphate + CTP + H(+) = 4-CDP-2-C-methyl-D-erythritol + diphosphate</text>
        <dbReference type="Rhea" id="RHEA:13429"/>
        <dbReference type="ChEBI" id="CHEBI:15378"/>
        <dbReference type="ChEBI" id="CHEBI:33019"/>
        <dbReference type="ChEBI" id="CHEBI:37563"/>
        <dbReference type="ChEBI" id="CHEBI:57823"/>
        <dbReference type="ChEBI" id="CHEBI:58262"/>
        <dbReference type="EC" id="2.7.7.60"/>
    </reaction>
</comment>
<protein>
    <recommendedName>
        <fullName evidence="4">2-C-methyl-D-erythritol 4-phosphate cytidylyltransferase</fullName>
        <ecNumber evidence="4">2.7.7.60</ecNumber>
    </recommendedName>
    <alternativeName>
        <fullName evidence="4">4-diphosphocytidyl-2C-methyl-D-erythritol synthase</fullName>
    </alternativeName>
    <alternativeName>
        <fullName evidence="4">MEP cytidylyltransferase</fullName>
        <shortName evidence="4">MCT</shortName>
    </alternativeName>
</protein>
<dbReference type="FunFam" id="3.90.550.10:FF:000003">
    <property type="entry name" value="2-C-methyl-D-erythritol 4-phosphate cytidylyltransferase"/>
    <property type="match status" value="1"/>
</dbReference>
<evidence type="ECO:0000256" key="4">
    <source>
        <dbReference type="HAMAP-Rule" id="MF_00108"/>
    </source>
</evidence>
<evidence type="ECO:0000256" key="3">
    <source>
        <dbReference type="ARBA" id="ARBA00023229"/>
    </source>
</evidence>
<reference evidence="5" key="1">
    <citation type="submission" date="2020-10" db="EMBL/GenBank/DDBJ databases">
        <authorList>
            <person name="Gilroy R."/>
        </authorList>
    </citation>
    <scope>NUCLEOTIDE SEQUENCE</scope>
    <source>
        <strain evidence="5">ChiGjej1B1-1684</strain>
    </source>
</reference>
<comment type="function">
    <text evidence="4">Catalyzes the formation of 4-diphosphocytidyl-2-C-methyl-D-erythritol from CTP and 2-C-methyl-D-erythritol 4-phosphate (MEP).</text>
</comment>
<accession>A0A9D1LXI6</accession>
<dbReference type="GO" id="GO:0050518">
    <property type="term" value="F:2-C-methyl-D-erythritol 4-phosphate cytidylyltransferase activity"/>
    <property type="evidence" value="ECO:0007669"/>
    <property type="project" value="UniProtKB-UniRule"/>
</dbReference>
<dbReference type="EMBL" id="DVNG01000031">
    <property type="protein sequence ID" value="HIU49787.1"/>
    <property type="molecule type" value="Genomic_DNA"/>
</dbReference>
<dbReference type="InterPro" id="IPR034683">
    <property type="entry name" value="IspD/TarI"/>
</dbReference>
<evidence type="ECO:0000256" key="2">
    <source>
        <dbReference type="ARBA" id="ARBA00022695"/>
    </source>
</evidence>
<gene>
    <name evidence="4 5" type="primary">ispD</name>
    <name evidence="5" type="ORF">IAD22_02070</name>
</gene>
<dbReference type="InterPro" id="IPR029044">
    <property type="entry name" value="Nucleotide-diphossugar_trans"/>
</dbReference>
<feature type="site" description="Positions MEP for the nucleophilic attack" evidence="4">
    <location>
        <position position="215"/>
    </location>
</feature>
<comment type="pathway">
    <text evidence="4">Isoprenoid biosynthesis; isopentenyl diphosphate biosynthesis via DXP pathway; isopentenyl diphosphate from 1-deoxy-D-xylulose 5-phosphate: step 2/6.</text>
</comment>
<dbReference type="InterPro" id="IPR001228">
    <property type="entry name" value="IspD"/>
</dbReference>
<dbReference type="GO" id="GO:0019288">
    <property type="term" value="P:isopentenyl diphosphate biosynthetic process, methylerythritol 4-phosphate pathway"/>
    <property type="evidence" value="ECO:0007669"/>
    <property type="project" value="UniProtKB-UniRule"/>
</dbReference>
<dbReference type="Proteomes" id="UP000824118">
    <property type="component" value="Unassembled WGS sequence"/>
</dbReference>
<evidence type="ECO:0000313" key="6">
    <source>
        <dbReference type="Proteomes" id="UP000824118"/>
    </source>
</evidence>
<dbReference type="EC" id="2.7.7.60" evidence="4"/>
<dbReference type="CDD" id="cd02516">
    <property type="entry name" value="CDP-ME_synthetase"/>
    <property type="match status" value="1"/>
</dbReference>
<dbReference type="AlphaFoldDB" id="A0A9D1LXI6"/>
<feature type="site" description="Transition state stabilizer" evidence="4">
    <location>
        <position position="25"/>
    </location>
</feature>
<evidence type="ECO:0000256" key="1">
    <source>
        <dbReference type="ARBA" id="ARBA00022679"/>
    </source>
</evidence>
<sequence>MEKTYVTAIIVAAGSSTRMGGHVSKQLMCILGKSVIEHTLNAFENAESIDEVVIVARDCDREEIQKRIDRNGFEKVKKIVTGGKTRSESVRNGIAQCDEKTTHVAIHDGARPLVTPEDIENVVDVGLCYGGATLGTKVIDTIKVIGKDSVITSTPDRDKLVAVQTPQVFRLEDYISALDELKSKGKEAEFTDDCAIFEATGRNVKVVEGSRENIKITTAEDITTAENIMRSRRKA</sequence>
<dbReference type="PANTHER" id="PTHR32125:SF4">
    <property type="entry name" value="2-C-METHYL-D-ERYTHRITOL 4-PHOSPHATE CYTIDYLYLTRANSFERASE, CHLOROPLASTIC"/>
    <property type="match status" value="1"/>
</dbReference>
<dbReference type="SUPFAM" id="SSF53448">
    <property type="entry name" value="Nucleotide-diphospho-sugar transferases"/>
    <property type="match status" value="1"/>
</dbReference>
<proteinExistence type="inferred from homology"/>
<keyword evidence="2 4" id="KW-0548">Nucleotidyltransferase</keyword>
<dbReference type="Pfam" id="PF01128">
    <property type="entry name" value="IspD"/>
    <property type="match status" value="1"/>
</dbReference>
<dbReference type="Gene3D" id="3.90.550.10">
    <property type="entry name" value="Spore Coat Polysaccharide Biosynthesis Protein SpsA, Chain A"/>
    <property type="match status" value="1"/>
</dbReference>
<comment type="caution">
    <text evidence="5">The sequence shown here is derived from an EMBL/GenBank/DDBJ whole genome shotgun (WGS) entry which is preliminary data.</text>
</comment>
<name>A0A9D1LXI6_9FIRM</name>
<evidence type="ECO:0000313" key="5">
    <source>
        <dbReference type="EMBL" id="HIU49787.1"/>
    </source>
</evidence>
<comment type="similarity">
    <text evidence="4">Belongs to the IspD/TarI cytidylyltransferase family. IspD subfamily.</text>
</comment>
<feature type="site" description="Transition state stabilizer" evidence="4">
    <location>
        <position position="18"/>
    </location>
</feature>
<dbReference type="PANTHER" id="PTHR32125">
    <property type="entry name" value="2-C-METHYL-D-ERYTHRITOL 4-PHOSPHATE CYTIDYLYLTRANSFERASE, CHLOROPLASTIC"/>
    <property type="match status" value="1"/>
</dbReference>
<reference evidence="5" key="2">
    <citation type="journal article" date="2021" name="PeerJ">
        <title>Extensive microbial diversity within the chicken gut microbiome revealed by metagenomics and culture.</title>
        <authorList>
            <person name="Gilroy R."/>
            <person name="Ravi A."/>
            <person name="Getino M."/>
            <person name="Pursley I."/>
            <person name="Horton D.L."/>
            <person name="Alikhan N.F."/>
            <person name="Baker D."/>
            <person name="Gharbi K."/>
            <person name="Hall N."/>
            <person name="Watson M."/>
            <person name="Adriaenssens E.M."/>
            <person name="Foster-Nyarko E."/>
            <person name="Jarju S."/>
            <person name="Secka A."/>
            <person name="Antonio M."/>
            <person name="Oren A."/>
            <person name="Chaudhuri R.R."/>
            <person name="La Ragione R."/>
            <person name="Hildebrand F."/>
            <person name="Pallen M.J."/>
        </authorList>
    </citation>
    <scope>NUCLEOTIDE SEQUENCE</scope>
    <source>
        <strain evidence="5">ChiGjej1B1-1684</strain>
    </source>
</reference>
<dbReference type="InterPro" id="IPR050088">
    <property type="entry name" value="IspD/TarI_cytidylyltransf_bact"/>
</dbReference>
<keyword evidence="1 4" id="KW-0808">Transferase</keyword>
<dbReference type="HAMAP" id="MF_00108">
    <property type="entry name" value="IspD"/>
    <property type="match status" value="1"/>
</dbReference>
<organism evidence="5 6">
    <name type="scientific">Candidatus Limousia pullorum</name>
    <dbReference type="NCBI Taxonomy" id="2840860"/>
    <lineage>
        <taxon>Bacteria</taxon>
        <taxon>Bacillati</taxon>
        <taxon>Bacillota</taxon>
        <taxon>Clostridia</taxon>
        <taxon>Eubacteriales</taxon>
        <taxon>Oscillospiraceae</taxon>
        <taxon>Oscillospiraceae incertae sedis</taxon>
        <taxon>Candidatus Limousia</taxon>
    </lineage>
</organism>
<dbReference type="NCBIfam" id="TIGR00453">
    <property type="entry name" value="ispD"/>
    <property type="match status" value="1"/>
</dbReference>